<evidence type="ECO:0000256" key="1">
    <source>
        <dbReference type="ARBA" id="ARBA00004442"/>
    </source>
</evidence>
<evidence type="ECO:0000256" key="5">
    <source>
        <dbReference type="SAM" id="SignalP"/>
    </source>
</evidence>
<feature type="chain" id="PRO_5022712773" evidence="5">
    <location>
        <begin position="20"/>
        <end position="816"/>
    </location>
</feature>
<feature type="domain" description="Outer membrane protein beta-barrel" evidence="6">
    <location>
        <begin position="378"/>
        <end position="756"/>
    </location>
</feature>
<dbReference type="PANTHER" id="PTHR40980">
    <property type="entry name" value="PLUG DOMAIN-CONTAINING PROTEIN"/>
    <property type="match status" value="1"/>
</dbReference>
<dbReference type="PANTHER" id="PTHR40980:SF4">
    <property type="entry name" value="TONB-DEPENDENT RECEPTOR-LIKE BETA-BARREL DOMAIN-CONTAINING PROTEIN"/>
    <property type="match status" value="1"/>
</dbReference>
<dbReference type="Gene3D" id="2.40.170.20">
    <property type="entry name" value="TonB-dependent receptor, beta-barrel domain"/>
    <property type="match status" value="1"/>
</dbReference>
<proteinExistence type="predicted"/>
<dbReference type="GO" id="GO:0009279">
    <property type="term" value="C:cell outer membrane"/>
    <property type="evidence" value="ECO:0007669"/>
    <property type="project" value="UniProtKB-SubCell"/>
</dbReference>
<dbReference type="Gene3D" id="2.170.130.10">
    <property type="entry name" value="TonB-dependent receptor, plug domain"/>
    <property type="match status" value="1"/>
</dbReference>
<evidence type="ECO:0000256" key="4">
    <source>
        <dbReference type="SAM" id="MobiDB-lite"/>
    </source>
</evidence>
<dbReference type="RefSeq" id="WP_149840546.1">
    <property type="nucleotide sequence ID" value="NZ_VUOC01000004.1"/>
</dbReference>
<feature type="signal peptide" evidence="5">
    <location>
        <begin position="1"/>
        <end position="19"/>
    </location>
</feature>
<keyword evidence="2" id="KW-0472">Membrane</keyword>
<dbReference type="GO" id="GO:0030246">
    <property type="term" value="F:carbohydrate binding"/>
    <property type="evidence" value="ECO:0007669"/>
    <property type="project" value="InterPro"/>
</dbReference>
<dbReference type="InterPro" id="IPR041700">
    <property type="entry name" value="OMP_b-brl_3"/>
</dbReference>
<gene>
    <name evidence="7" type="ORF">F0L74_24505</name>
</gene>
<dbReference type="InterPro" id="IPR037066">
    <property type="entry name" value="Plug_dom_sf"/>
</dbReference>
<feature type="region of interest" description="Disordered" evidence="4">
    <location>
        <begin position="795"/>
        <end position="816"/>
    </location>
</feature>
<feature type="compositionally biased region" description="Basic and acidic residues" evidence="4">
    <location>
        <begin position="807"/>
        <end position="816"/>
    </location>
</feature>
<dbReference type="SUPFAM" id="SSF56935">
    <property type="entry name" value="Porins"/>
    <property type="match status" value="1"/>
</dbReference>
<sequence length="816" mass="89968">MKTTCCSLLLLLLLTEAFAQVSGKVSLPDGQPIPYANVLLLKSADSSLVKAALTNEQGAYQLEDIGAGSYILRFSYIGYITAHSAVFVLTTTDSNRNFGNQVLTAQSKQLSEVVVRAERPLLQQQQYGMVVNVGSSVLTKGSSVMEVLERSPGVAIDRRASSIALNGKNGVMVMVNGKLMRLSGDQLLTLLQGMSANDIEKIELMTTPPARYDAEGSAGMINIVLKKNRDQGSISLTGGYGWAEKASGSASLAHNIGNTNVYGAYTYSRDRSNVDWYSLATDNVPVLGGYTASLARSDIQPTMNSHNVNAGFDARIRSYTLGGSVSYNYSHVSEHVVNHAEYDVETGSKYILDADIKGVNKWHNLISSLFAEKTLAGGGQLNIAADHLYYTNNKPTNVYSIFLDQNGNPPPGNDPRFSPDQRGTSNSRIQVAVGKIDYMQPLSPALKLETGVKGAFTKNTSLSGIESLQNGQWVSRSTTNNHMIMKENMWAAYTSLNAQLSARVELSAGVRYEYSRTKMNELDTKAIIADRKLGKLFPTLFLTWKANERSDLLLSYTKRISRPTYNDLASFVVYGDPTSVETGNPLLRPTITNTLKIGMNYRQYNFSILASRDDYPIARYQISANAAGDLMVLSPQNLIYQDNLSFQTNMPVKISSWYTMNYGFTGGWRQFKLDYTARPVEKSYLAYAVNFSQLFTLPRSYAIEISGWYNSTAYDGSKKVNGYGAVNGGVKKELSRNRGTLQLSVLDIFKTIRIVNNYGAITEEAFNLKSRVPFSTESTRSQIIKVSYSRSFGTTRANQRTAESGSQDERARIRKF</sequence>
<dbReference type="SUPFAM" id="SSF49452">
    <property type="entry name" value="Starch-binding domain-like"/>
    <property type="match status" value="1"/>
</dbReference>
<keyword evidence="3" id="KW-0998">Cell outer membrane</keyword>
<dbReference type="Proteomes" id="UP000324611">
    <property type="component" value="Unassembled WGS sequence"/>
</dbReference>
<comment type="subcellular location">
    <subcellularLocation>
        <location evidence="1">Cell outer membrane</location>
    </subcellularLocation>
</comment>
<comment type="caution">
    <text evidence="7">The sequence shown here is derived from an EMBL/GenBank/DDBJ whole genome shotgun (WGS) entry which is preliminary data.</text>
</comment>
<accession>A0A5B2VM92</accession>
<organism evidence="7 8">
    <name type="scientific">Chitinophaga agrisoli</name>
    <dbReference type="NCBI Taxonomy" id="2607653"/>
    <lineage>
        <taxon>Bacteria</taxon>
        <taxon>Pseudomonadati</taxon>
        <taxon>Bacteroidota</taxon>
        <taxon>Chitinophagia</taxon>
        <taxon>Chitinophagales</taxon>
        <taxon>Chitinophagaceae</taxon>
        <taxon>Chitinophaga</taxon>
    </lineage>
</organism>
<dbReference type="Pfam" id="PF14905">
    <property type="entry name" value="OMP_b-brl_3"/>
    <property type="match status" value="1"/>
</dbReference>
<dbReference type="InterPro" id="IPR013784">
    <property type="entry name" value="Carb-bd-like_fold"/>
</dbReference>
<keyword evidence="8" id="KW-1185">Reference proteome</keyword>
<keyword evidence="5" id="KW-0732">Signal</keyword>
<feature type="region of interest" description="Disordered" evidence="4">
    <location>
        <begin position="405"/>
        <end position="425"/>
    </location>
</feature>
<name>A0A5B2VM92_9BACT</name>
<evidence type="ECO:0000259" key="6">
    <source>
        <dbReference type="Pfam" id="PF14905"/>
    </source>
</evidence>
<evidence type="ECO:0000313" key="8">
    <source>
        <dbReference type="Proteomes" id="UP000324611"/>
    </source>
</evidence>
<evidence type="ECO:0000256" key="3">
    <source>
        <dbReference type="ARBA" id="ARBA00023237"/>
    </source>
</evidence>
<dbReference type="Gene3D" id="2.60.40.1120">
    <property type="entry name" value="Carboxypeptidase-like, regulatory domain"/>
    <property type="match status" value="1"/>
</dbReference>
<reference evidence="7 8" key="1">
    <citation type="submission" date="2019-09" db="EMBL/GenBank/DDBJ databases">
        <title>Chitinophaga ginsengihumi sp. nov., isolated from soil of ginseng rhizosphere.</title>
        <authorList>
            <person name="Lee J."/>
        </authorList>
    </citation>
    <scope>NUCLEOTIDE SEQUENCE [LARGE SCALE GENOMIC DNA]</scope>
    <source>
        <strain evidence="7 8">BN140078</strain>
    </source>
</reference>
<reference evidence="7 8" key="2">
    <citation type="submission" date="2019-09" db="EMBL/GenBank/DDBJ databases">
        <authorList>
            <person name="Jin C."/>
        </authorList>
    </citation>
    <scope>NUCLEOTIDE SEQUENCE [LARGE SCALE GENOMIC DNA]</scope>
    <source>
        <strain evidence="7 8">BN140078</strain>
    </source>
</reference>
<dbReference type="AlphaFoldDB" id="A0A5B2VM92"/>
<feature type="compositionally biased region" description="Polar residues" evidence="4">
    <location>
        <begin position="795"/>
        <end position="805"/>
    </location>
</feature>
<evidence type="ECO:0000313" key="7">
    <source>
        <dbReference type="EMBL" id="KAA2239367.1"/>
    </source>
</evidence>
<evidence type="ECO:0000256" key="2">
    <source>
        <dbReference type="ARBA" id="ARBA00023136"/>
    </source>
</evidence>
<dbReference type="Pfam" id="PF13620">
    <property type="entry name" value="CarboxypepD_reg"/>
    <property type="match status" value="1"/>
</dbReference>
<protein>
    <submittedName>
        <fullName evidence="7">TonB-dependent receptor</fullName>
    </submittedName>
</protein>
<keyword evidence="7" id="KW-0675">Receptor</keyword>
<dbReference type="InterPro" id="IPR036942">
    <property type="entry name" value="Beta-barrel_TonB_sf"/>
</dbReference>
<dbReference type="EMBL" id="VUOC01000004">
    <property type="protein sequence ID" value="KAA2239367.1"/>
    <property type="molecule type" value="Genomic_DNA"/>
</dbReference>